<dbReference type="EMBL" id="HBJA01132892">
    <property type="protein sequence ID" value="CAE0834360.1"/>
    <property type="molecule type" value="Transcribed_RNA"/>
</dbReference>
<dbReference type="AlphaFoldDB" id="A0A7S4LJS3"/>
<gene>
    <name evidence="1" type="ORF">EGYM00163_LOCUS45660</name>
</gene>
<proteinExistence type="predicted"/>
<evidence type="ECO:0000313" key="1">
    <source>
        <dbReference type="EMBL" id="CAE0834360.1"/>
    </source>
</evidence>
<reference evidence="1" key="1">
    <citation type="submission" date="2021-01" db="EMBL/GenBank/DDBJ databases">
        <authorList>
            <person name="Corre E."/>
            <person name="Pelletier E."/>
            <person name="Niang G."/>
            <person name="Scheremetjew M."/>
            <person name="Finn R."/>
            <person name="Kale V."/>
            <person name="Holt S."/>
            <person name="Cochrane G."/>
            <person name="Meng A."/>
            <person name="Brown T."/>
            <person name="Cohen L."/>
        </authorList>
    </citation>
    <scope>NUCLEOTIDE SEQUENCE</scope>
    <source>
        <strain evidence="1">CCMP1594</strain>
    </source>
</reference>
<sequence>MGLASSGKIVATFRHTYAAPPHPPPPGTPLVLVCVGYFGSISGSPNPSPSLHPQNIAIGINKDFLVFGDQVPFRYTVGRQIDTPACLAVESASAVFVVVCATSVMRHLHYAQCPTLARASAQLAQRPGAPKGDPTCHIHTLPPGTTATPKVPWGAPFP</sequence>
<protein>
    <submittedName>
        <fullName evidence="1">Uncharacterized protein</fullName>
    </submittedName>
</protein>
<name>A0A7S4LJS3_9EUGL</name>
<accession>A0A7S4LJS3</accession>
<organism evidence="1">
    <name type="scientific">Eutreptiella gymnastica</name>
    <dbReference type="NCBI Taxonomy" id="73025"/>
    <lineage>
        <taxon>Eukaryota</taxon>
        <taxon>Discoba</taxon>
        <taxon>Euglenozoa</taxon>
        <taxon>Euglenida</taxon>
        <taxon>Spirocuta</taxon>
        <taxon>Euglenophyceae</taxon>
        <taxon>Eutreptiales</taxon>
        <taxon>Eutreptiaceae</taxon>
        <taxon>Eutreptiella</taxon>
    </lineage>
</organism>